<protein>
    <recommendedName>
        <fullName evidence="2">DUF2197 domain-containing protein</fullName>
    </recommendedName>
</protein>
<proteinExistence type="predicted"/>
<accession>A0AAU8HZA2</accession>
<reference evidence="1" key="1">
    <citation type="submission" date="2024-06" db="EMBL/GenBank/DDBJ databases">
        <title>High activity and specificity of bacteriophage cocktails against carbapenem-resistant Klebsiella pneumoniae belonging to high-risk clones CG258 and ST307.</title>
        <authorList>
            <person name="Jimenez Quiceno J."/>
            <person name="Salazar Ospina L."/>
            <person name="Tellez Carrasquilla S."/>
        </authorList>
    </citation>
    <scope>NUCLEOTIDE SEQUENCE</scope>
</reference>
<organism evidence="1">
    <name type="scientific">Klebsiella phage FKP3</name>
    <dbReference type="NCBI Taxonomy" id="3231233"/>
    <lineage>
        <taxon>Viruses</taxon>
        <taxon>Duplodnaviria</taxon>
        <taxon>Heunggongvirae</taxon>
        <taxon>Uroviricota</taxon>
        <taxon>Caudoviricetes</taxon>
        <taxon>Stephanstirmvirinae</taxon>
        <taxon>Justusliebigvirus</taxon>
    </lineage>
</organism>
<sequence length="74" mass="8683">MGDIIEVNFKKKEKVQKYVLTKHICIICFNSVLYDSRREDNEPFIELNKSKGQCICKECSVEIKGIVDENKWDV</sequence>
<evidence type="ECO:0000313" key="1">
    <source>
        <dbReference type="EMBL" id="XCI78037.1"/>
    </source>
</evidence>
<dbReference type="EMBL" id="PP895363">
    <property type="protein sequence ID" value="XCI78037.1"/>
    <property type="molecule type" value="Genomic_DNA"/>
</dbReference>
<evidence type="ECO:0008006" key="2">
    <source>
        <dbReference type="Google" id="ProtNLM"/>
    </source>
</evidence>
<name>A0AAU8HZA2_9CAUD</name>